<evidence type="ECO:0000313" key="1">
    <source>
        <dbReference type="EMBL" id="GCF11036.1"/>
    </source>
</evidence>
<dbReference type="EMBL" id="BIXY01000091">
    <property type="protein sequence ID" value="GCF11036.1"/>
    <property type="molecule type" value="Genomic_DNA"/>
</dbReference>
<gene>
    <name evidence="1" type="ORF">KDI_46000</name>
</gene>
<evidence type="ECO:0008006" key="3">
    <source>
        <dbReference type="Google" id="ProtNLM"/>
    </source>
</evidence>
<dbReference type="Pfam" id="PF10604">
    <property type="entry name" value="Polyketide_cyc2"/>
    <property type="match status" value="1"/>
</dbReference>
<dbReference type="AlphaFoldDB" id="A0A5A5TIT5"/>
<organism evidence="1 2">
    <name type="scientific">Dictyobacter arantiisoli</name>
    <dbReference type="NCBI Taxonomy" id="2014874"/>
    <lineage>
        <taxon>Bacteria</taxon>
        <taxon>Bacillati</taxon>
        <taxon>Chloroflexota</taxon>
        <taxon>Ktedonobacteria</taxon>
        <taxon>Ktedonobacterales</taxon>
        <taxon>Dictyobacteraceae</taxon>
        <taxon>Dictyobacter</taxon>
    </lineage>
</organism>
<reference evidence="1 2" key="1">
    <citation type="submission" date="2019-01" db="EMBL/GenBank/DDBJ databases">
        <title>Draft genome sequence of Dictyobacter sp. Uno17.</title>
        <authorList>
            <person name="Wang C.M."/>
            <person name="Zheng Y."/>
            <person name="Sakai Y."/>
            <person name="Abe K."/>
            <person name="Yokota A."/>
            <person name="Yabe S."/>
        </authorList>
    </citation>
    <scope>NUCLEOTIDE SEQUENCE [LARGE SCALE GENOMIC DNA]</scope>
    <source>
        <strain evidence="1 2">Uno17</strain>
    </source>
</reference>
<accession>A0A5A5TIT5</accession>
<proteinExistence type="predicted"/>
<dbReference type="Gene3D" id="3.30.530.20">
    <property type="match status" value="1"/>
</dbReference>
<protein>
    <recommendedName>
        <fullName evidence="3">Polyketide cyclase</fullName>
    </recommendedName>
</protein>
<comment type="caution">
    <text evidence="1">The sequence shown here is derived from an EMBL/GenBank/DDBJ whole genome shotgun (WGS) entry which is preliminary data.</text>
</comment>
<evidence type="ECO:0000313" key="2">
    <source>
        <dbReference type="Proteomes" id="UP000322530"/>
    </source>
</evidence>
<dbReference type="RefSeq" id="WP_235932673.1">
    <property type="nucleotide sequence ID" value="NZ_BIXY01000091.1"/>
</dbReference>
<dbReference type="InterPro" id="IPR019587">
    <property type="entry name" value="Polyketide_cyclase/dehydratase"/>
</dbReference>
<keyword evidence="2" id="KW-1185">Reference proteome</keyword>
<dbReference type="InterPro" id="IPR023393">
    <property type="entry name" value="START-like_dom_sf"/>
</dbReference>
<dbReference type="SUPFAM" id="SSF55961">
    <property type="entry name" value="Bet v1-like"/>
    <property type="match status" value="1"/>
</dbReference>
<sequence>MPHLGCHIVIQRSPETIYQLILDLSGYKVWLPASQNYHETLVTSDYPLRVGSTYVDRGRAGELRGEIVQLEPARRIVFQQVLTTRRSVLTTRITYTLLPVTTGTQVTREVDLHPQGLLMFIQFLFYPVVKKENQRILHAMQHYLNARATQ</sequence>
<dbReference type="Proteomes" id="UP000322530">
    <property type="component" value="Unassembled WGS sequence"/>
</dbReference>
<name>A0A5A5TIT5_9CHLR</name>